<evidence type="ECO:0000313" key="9">
    <source>
        <dbReference type="Proteomes" id="UP000664991"/>
    </source>
</evidence>
<reference evidence="8 9" key="1">
    <citation type="submission" date="2020-12" db="EMBL/GenBank/DDBJ databases">
        <title>De novo assembly of Tibetan sheep genome.</title>
        <authorList>
            <person name="Li X."/>
        </authorList>
    </citation>
    <scope>NUCLEOTIDE SEQUENCE [LARGE SCALE GENOMIC DNA]</scope>
    <source>
        <tissue evidence="8">Heart</tissue>
    </source>
</reference>
<dbReference type="Gene3D" id="1.10.10.1760">
    <property type="entry name" value="60S ribosomal protein L36"/>
    <property type="match status" value="1"/>
</dbReference>
<dbReference type="InterPro" id="IPR038097">
    <property type="entry name" value="Ribosomal_eL36_sf"/>
</dbReference>
<name>A0A835ZKC5_SHEEP</name>
<dbReference type="GO" id="GO:0006412">
    <property type="term" value="P:translation"/>
    <property type="evidence" value="ECO:0007669"/>
    <property type="project" value="InterPro"/>
</dbReference>
<dbReference type="PANTHER" id="PTHR10114">
    <property type="entry name" value="60S RIBOSOMAL PROTEIN L36"/>
    <property type="match status" value="1"/>
</dbReference>
<comment type="subunit">
    <text evidence="2">Component of the large ribosomal subunit.</text>
</comment>
<dbReference type="Proteomes" id="UP000664991">
    <property type="component" value="Unassembled WGS sequence"/>
</dbReference>
<evidence type="ECO:0000256" key="4">
    <source>
        <dbReference type="ARBA" id="ARBA00023274"/>
    </source>
</evidence>
<evidence type="ECO:0000313" key="8">
    <source>
        <dbReference type="EMBL" id="KAG5193627.1"/>
    </source>
</evidence>
<comment type="function">
    <text evidence="5">Component of the large ribosomal subunit. The ribosome is a large ribonucleoprotein complex responsible for the synthesis of proteins in the cell.</text>
</comment>
<dbReference type="AlphaFoldDB" id="A0A835ZKC5"/>
<keyword evidence="3" id="KW-0689">Ribosomal protein</keyword>
<protein>
    <recommendedName>
        <fullName evidence="6">Large ribosomal subunit protein eL36</fullName>
    </recommendedName>
    <alternativeName>
        <fullName evidence="7">60S ribosomal protein L36</fullName>
    </alternativeName>
</protein>
<dbReference type="GO" id="GO:0003735">
    <property type="term" value="F:structural constituent of ribosome"/>
    <property type="evidence" value="ECO:0007669"/>
    <property type="project" value="InterPro"/>
</dbReference>
<sequence>MAMGLNKGHKMTKNMSKLRHSHLLGRLTKHTKFMRDMIREVCSFTPYERQAMELLKVFKDKRARKFIKKRVRTYIRAKRKREELSNVLATMRKVAAKNN</sequence>
<organism evidence="8 9">
    <name type="scientific">Ovis aries</name>
    <name type="common">Sheep</name>
    <dbReference type="NCBI Taxonomy" id="9940"/>
    <lineage>
        <taxon>Eukaryota</taxon>
        <taxon>Metazoa</taxon>
        <taxon>Chordata</taxon>
        <taxon>Craniata</taxon>
        <taxon>Vertebrata</taxon>
        <taxon>Euteleostomi</taxon>
        <taxon>Mammalia</taxon>
        <taxon>Eutheria</taxon>
        <taxon>Laurasiatheria</taxon>
        <taxon>Artiodactyla</taxon>
        <taxon>Ruminantia</taxon>
        <taxon>Pecora</taxon>
        <taxon>Bovidae</taxon>
        <taxon>Caprinae</taxon>
        <taxon>Ovis</taxon>
    </lineage>
</organism>
<dbReference type="GO" id="GO:1990904">
    <property type="term" value="C:ribonucleoprotein complex"/>
    <property type="evidence" value="ECO:0007669"/>
    <property type="project" value="UniProtKB-KW"/>
</dbReference>
<dbReference type="GO" id="GO:0005840">
    <property type="term" value="C:ribosome"/>
    <property type="evidence" value="ECO:0007669"/>
    <property type="project" value="UniProtKB-KW"/>
</dbReference>
<keyword evidence="4" id="KW-0687">Ribonucleoprotein</keyword>
<proteinExistence type="inferred from homology"/>
<dbReference type="InterPro" id="IPR000509">
    <property type="entry name" value="Ribosomal_eL36"/>
</dbReference>
<comment type="caution">
    <text evidence="8">The sequence shown here is derived from an EMBL/GenBank/DDBJ whole genome shotgun (WGS) entry which is preliminary data.</text>
</comment>
<gene>
    <name evidence="8" type="ORF">JEQ12_019988</name>
</gene>
<evidence type="ECO:0000256" key="6">
    <source>
        <dbReference type="ARBA" id="ARBA00035226"/>
    </source>
</evidence>
<accession>A0A835ZKC5</accession>
<evidence type="ECO:0000256" key="2">
    <source>
        <dbReference type="ARBA" id="ARBA00011133"/>
    </source>
</evidence>
<evidence type="ECO:0000256" key="7">
    <source>
        <dbReference type="ARBA" id="ARBA00035331"/>
    </source>
</evidence>
<dbReference type="Pfam" id="PF01158">
    <property type="entry name" value="Ribosomal_L36e"/>
    <property type="match status" value="1"/>
</dbReference>
<dbReference type="EMBL" id="JAEMGP010000027">
    <property type="protein sequence ID" value="KAG5193627.1"/>
    <property type="molecule type" value="Genomic_DNA"/>
</dbReference>
<dbReference type="FunFam" id="1.10.10.1760:FF:000003">
    <property type="entry name" value="60S ribosomal protein L36"/>
    <property type="match status" value="1"/>
</dbReference>
<evidence type="ECO:0000256" key="5">
    <source>
        <dbReference type="ARBA" id="ARBA00034092"/>
    </source>
</evidence>
<comment type="similarity">
    <text evidence="1">Belongs to the eukaryotic ribosomal protein eL36 family.</text>
</comment>
<evidence type="ECO:0000256" key="1">
    <source>
        <dbReference type="ARBA" id="ARBA00006509"/>
    </source>
</evidence>
<evidence type="ECO:0000256" key="3">
    <source>
        <dbReference type="ARBA" id="ARBA00022980"/>
    </source>
</evidence>